<dbReference type="InterPro" id="IPR038726">
    <property type="entry name" value="PDDEXK_AddAB-type"/>
</dbReference>
<dbReference type="Pfam" id="PF12705">
    <property type="entry name" value="PDDEXK_1"/>
    <property type="match status" value="1"/>
</dbReference>
<accession>A0A7Z0Q9B9</accession>
<evidence type="ECO:0000259" key="1">
    <source>
        <dbReference type="Pfam" id="PF12705"/>
    </source>
</evidence>
<sequence>MQVRRTVVVHTILAGHMVRVHVARRNEAGVQVMTMGQLAARLAGGLLQPVDLDVLTEVVSDSLPGVDMGELEPIKDLPGMSAAVSATFDKAWRAELDLSKVGHPRTDALASLEQAIVQRLPASMKRPRDLVEMALRRIGHAPAVIGFLEVQGHSEMSPCWRSLLIALAETIPVSWIAGPRHVPDWLKGTKVEVLTAPATEPQPEVFSCANQLHEVGEAFRWTRSLLAKGVSASEIAIAAASPGDYDDHVFSTARDANFPIHFVHGVKALTTADGQAAAALAEVLTKGLSQERVRRLLSLLQRGPLRDLSVRWMRLLPADAPLTSAERWEKVLRQADDADWPDGKNRTADVMEVIRLLDRGVEAAELAGETLLSGVQRSLWRRALRDGPAQALPVTLTGLRIEDGIEPAANVIWTSAIALASSPRPHVWLLGLNAGRWPRRISEDRLIPDHVLPIEQLDPLPVADGDKRDITTIVSTAQSVAISFSRRDAEGRMLGRSPLISDIPTPETYLDRAGTPEHAFSESDRLLARPSEFSKLPIAVSGLACWRDWHRNEITTHDGLIAPAHARLTKLLERPLSATSLKMLLRDPIRFVWRYGLGWKAPEDADEPLTLDPNAFGTFVHAVLRDAVEQLEGDGGAAGADQARTEAALADARERAVARWENVQPVPPDVIWHSTAARGHALAAAALAYSLEPLPKQKTWCEIPFGKADPKDNGRDLPWSLGAPVEIPGTGLLIEGQIDRLDLAGDGSRARVIDYKTGKVGKKMEEVVIKGGAELQRCLYAFAVKTLLGGGIAIEASLLYPNAPEGDQALFPLADLDGALAKVSSAAVASRNALLAGMAPPGEDAASDYNDHAFALPANAGYLARKLPLALTALGPAAAVWEQP</sequence>
<dbReference type="SUPFAM" id="SSF52980">
    <property type="entry name" value="Restriction endonuclease-like"/>
    <property type="match status" value="1"/>
</dbReference>
<evidence type="ECO:0000313" key="2">
    <source>
        <dbReference type="EMBL" id="NYY89082.1"/>
    </source>
</evidence>
<comment type="caution">
    <text evidence="2">The sequence shown here is derived from an EMBL/GenBank/DDBJ whole genome shotgun (WGS) entry which is preliminary data.</text>
</comment>
<name>A0A7Z0Q9B9_9BRAD</name>
<gene>
    <name evidence="2" type="ORF">G6321_11770</name>
</gene>
<proteinExistence type="predicted"/>
<dbReference type="AlphaFoldDB" id="A0A7Z0Q9B9"/>
<organism evidence="2">
    <name type="scientific">Bradyrhizobium barranii subsp. barranii</name>
    <dbReference type="NCBI Taxonomy" id="2823807"/>
    <lineage>
        <taxon>Bacteria</taxon>
        <taxon>Pseudomonadati</taxon>
        <taxon>Pseudomonadota</taxon>
        <taxon>Alphaproteobacteria</taxon>
        <taxon>Hyphomicrobiales</taxon>
        <taxon>Nitrobacteraceae</taxon>
        <taxon>Bradyrhizobium</taxon>
        <taxon>Bradyrhizobium barranii</taxon>
    </lineage>
</organism>
<dbReference type="SUPFAM" id="SSF52540">
    <property type="entry name" value="P-loop containing nucleoside triphosphate hydrolases"/>
    <property type="match status" value="1"/>
</dbReference>
<dbReference type="InterPro" id="IPR011604">
    <property type="entry name" value="PDDEXK-like_dom_sf"/>
</dbReference>
<dbReference type="InterPro" id="IPR011335">
    <property type="entry name" value="Restrct_endonuc-II-like"/>
</dbReference>
<dbReference type="Gene3D" id="3.90.320.10">
    <property type="match status" value="1"/>
</dbReference>
<dbReference type="EMBL" id="JACBFH010000001">
    <property type="protein sequence ID" value="NYY89082.1"/>
    <property type="molecule type" value="Genomic_DNA"/>
</dbReference>
<feature type="domain" description="PD-(D/E)XK endonuclease-like" evidence="1">
    <location>
        <begin position="576"/>
        <end position="808"/>
    </location>
</feature>
<reference evidence="2" key="1">
    <citation type="submission" date="2020-06" db="EMBL/GenBank/DDBJ databases">
        <title>Whole Genome Sequence of Bradyrhizobium sp. Strain 323S2.</title>
        <authorList>
            <person name="Bromfield E.S.P."/>
        </authorList>
    </citation>
    <scope>NUCLEOTIDE SEQUENCE [LARGE SCALE GENOMIC DNA]</scope>
    <source>
        <strain evidence="2">323S2</strain>
    </source>
</reference>
<protein>
    <submittedName>
        <fullName evidence="2">PD-(D/E)XK nuclease family protein</fullName>
    </submittedName>
</protein>
<dbReference type="InterPro" id="IPR027417">
    <property type="entry name" value="P-loop_NTPase"/>
</dbReference>